<reference evidence="1 2" key="1">
    <citation type="submission" date="2016-01" db="EMBL/GenBank/DDBJ databases">
        <title>Whole genome sequencing of Myroides marinus L41.</title>
        <authorList>
            <person name="Hong K.W."/>
        </authorList>
    </citation>
    <scope>NUCLEOTIDE SEQUENCE [LARGE SCALE GENOMIC DNA]</scope>
    <source>
        <strain evidence="1 2">L41</strain>
    </source>
</reference>
<gene>
    <name evidence="1" type="ORF">AV926_16770</name>
</gene>
<evidence type="ECO:0000313" key="1">
    <source>
        <dbReference type="EMBL" id="KZE75708.1"/>
    </source>
</evidence>
<dbReference type="Gene3D" id="2.160.10.10">
    <property type="entry name" value="Hexapeptide repeat proteins"/>
    <property type="match status" value="1"/>
</dbReference>
<dbReference type="Gene3D" id="1.10.3130.10">
    <property type="entry name" value="serine acetyltransferase, domain 1"/>
    <property type="match status" value="1"/>
</dbReference>
<evidence type="ECO:0008006" key="3">
    <source>
        <dbReference type="Google" id="ProtNLM"/>
    </source>
</evidence>
<dbReference type="EMBL" id="LQNU01000081">
    <property type="protein sequence ID" value="KZE75708.1"/>
    <property type="molecule type" value="Genomic_DNA"/>
</dbReference>
<organism evidence="1 2">
    <name type="scientific">Myroides marinus</name>
    <dbReference type="NCBI Taxonomy" id="703342"/>
    <lineage>
        <taxon>Bacteria</taxon>
        <taxon>Pseudomonadati</taxon>
        <taxon>Bacteroidota</taxon>
        <taxon>Flavobacteriia</taxon>
        <taxon>Flavobacteriales</taxon>
        <taxon>Flavobacteriaceae</taxon>
        <taxon>Myroides</taxon>
    </lineage>
</organism>
<protein>
    <recommendedName>
        <fullName evidence="3">Serine O-acetyltransferase</fullName>
    </recommendedName>
</protein>
<name>A0A163W1E4_9FLAO</name>
<dbReference type="RefSeq" id="WP_038988432.1">
    <property type="nucleotide sequence ID" value="NZ_JACAJY010000014.1"/>
</dbReference>
<proteinExistence type="predicted"/>
<keyword evidence="2" id="KW-1185">Reference proteome</keyword>
<comment type="caution">
    <text evidence="1">The sequence shown here is derived from an EMBL/GenBank/DDBJ whole genome shotgun (WGS) entry which is preliminary data.</text>
</comment>
<dbReference type="AlphaFoldDB" id="A0A163W1E4"/>
<dbReference type="Proteomes" id="UP000076630">
    <property type="component" value="Unassembled WGS sequence"/>
</dbReference>
<dbReference type="OrthoDB" id="1454691at2"/>
<dbReference type="PANTHER" id="PTHR42811">
    <property type="entry name" value="SERINE ACETYLTRANSFERASE"/>
    <property type="match status" value="1"/>
</dbReference>
<dbReference type="SUPFAM" id="SSF51161">
    <property type="entry name" value="Trimeric LpxA-like enzymes"/>
    <property type="match status" value="1"/>
</dbReference>
<evidence type="ECO:0000313" key="2">
    <source>
        <dbReference type="Proteomes" id="UP000076630"/>
    </source>
</evidence>
<sequence length="242" mass="27602">MRDHIYNQTIKHRVCDIDKIESWLNKLYKWMFINSNCISFSEFLIKEKELEKELEHLVLGLINAQRATGISLRFFSEIDSIYQSLENDIKAYLSSDLDFKSRASVIVSSPGFFAVYAYRVSYVFYQLDLSVLSQVCSGYARKLTGIDICYKAVIARGFIIDGGIGVIIRENVKINHNVRISSGVILGGIFSNKQEYVIVDHNVIIKNNVSIQTQNITIGAYSVIEQNQIIKQSVKPHFCIEV</sequence>
<dbReference type="InterPro" id="IPR042122">
    <property type="entry name" value="Ser_AcTrfase_N_sf"/>
</dbReference>
<dbReference type="InterPro" id="IPR011004">
    <property type="entry name" value="Trimer_LpxA-like_sf"/>
</dbReference>
<accession>A0A163W1E4</accession>